<feature type="compositionally biased region" description="Low complexity" evidence="3">
    <location>
        <begin position="301"/>
        <end position="310"/>
    </location>
</feature>
<dbReference type="GO" id="GO:0005524">
    <property type="term" value="F:ATP binding"/>
    <property type="evidence" value="ECO:0007669"/>
    <property type="project" value="UniProtKB-KW"/>
</dbReference>
<dbReference type="GO" id="GO:0051603">
    <property type="term" value="P:proteolysis involved in protein catabolic process"/>
    <property type="evidence" value="ECO:0007669"/>
    <property type="project" value="TreeGrafter"/>
</dbReference>
<keyword evidence="6" id="KW-0378">Hydrolase</keyword>
<feature type="compositionally biased region" description="Low complexity" evidence="3">
    <location>
        <begin position="144"/>
        <end position="165"/>
    </location>
</feature>
<gene>
    <name evidence="6" type="ORF">K437DRAFT_295922</name>
</gene>
<dbReference type="InterPro" id="IPR003959">
    <property type="entry name" value="ATPase_AAA_core"/>
</dbReference>
<feature type="region of interest" description="Disordered" evidence="3">
    <location>
        <begin position="291"/>
        <end position="337"/>
    </location>
</feature>
<dbReference type="STRING" id="1037660.A0A066VIF2"/>
<evidence type="ECO:0000259" key="4">
    <source>
        <dbReference type="SMART" id="SM00382"/>
    </source>
</evidence>
<feature type="domain" description="Clp ATPase C-terminal" evidence="5">
    <location>
        <begin position="699"/>
        <end position="790"/>
    </location>
</feature>
<dbReference type="SMART" id="SM01086">
    <property type="entry name" value="ClpB_D2-small"/>
    <property type="match status" value="1"/>
</dbReference>
<evidence type="ECO:0000256" key="2">
    <source>
        <dbReference type="ARBA" id="ARBA00022840"/>
    </source>
</evidence>
<keyword evidence="7" id="KW-1185">Reference proteome</keyword>
<dbReference type="HOGENOM" id="CLU_014218_1_2_1"/>
<feature type="compositionally biased region" description="Low complexity" evidence="3">
    <location>
        <begin position="605"/>
        <end position="617"/>
    </location>
</feature>
<dbReference type="AlphaFoldDB" id="A0A066VIF2"/>
<dbReference type="Proteomes" id="UP000027361">
    <property type="component" value="Unassembled WGS sequence"/>
</dbReference>
<dbReference type="RefSeq" id="XP_013241277.1">
    <property type="nucleotide sequence ID" value="XM_013385823.1"/>
</dbReference>
<accession>A0A066VIF2</accession>
<feature type="compositionally biased region" description="Polar residues" evidence="3">
    <location>
        <begin position="317"/>
        <end position="329"/>
    </location>
</feature>
<feature type="compositionally biased region" description="Polar residues" evidence="3">
    <location>
        <begin position="107"/>
        <end position="119"/>
    </location>
</feature>
<evidence type="ECO:0000256" key="1">
    <source>
        <dbReference type="ARBA" id="ARBA00022741"/>
    </source>
</evidence>
<dbReference type="OrthoDB" id="1721884at2759"/>
<feature type="compositionally biased region" description="Low complexity" evidence="3">
    <location>
        <begin position="97"/>
        <end position="106"/>
    </location>
</feature>
<dbReference type="InParanoid" id="A0A066VIF2"/>
<dbReference type="EMBL" id="JMSN01000095">
    <property type="protein sequence ID" value="KDN40093.1"/>
    <property type="molecule type" value="Genomic_DNA"/>
</dbReference>
<dbReference type="Pfam" id="PF10431">
    <property type="entry name" value="ClpB_D2-small"/>
    <property type="match status" value="1"/>
</dbReference>
<dbReference type="PANTHER" id="PTHR48102:SF7">
    <property type="entry name" value="ATP-DEPENDENT CLP PROTEASE ATP-BINDING SUBUNIT CLPX-LIKE, MITOCHONDRIAL"/>
    <property type="match status" value="1"/>
</dbReference>
<organism evidence="6 7">
    <name type="scientific">Tilletiaria anomala (strain ATCC 24038 / CBS 436.72 / UBC 951)</name>
    <dbReference type="NCBI Taxonomy" id="1037660"/>
    <lineage>
        <taxon>Eukaryota</taxon>
        <taxon>Fungi</taxon>
        <taxon>Dikarya</taxon>
        <taxon>Basidiomycota</taxon>
        <taxon>Ustilaginomycotina</taxon>
        <taxon>Exobasidiomycetes</taxon>
        <taxon>Georgefischeriales</taxon>
        <taxon>Tilletiariaceae</taxon>
        <taxon>Tilletiaria</taxon>
    </lineage>
</organism>
<reference evidence="6 7" key="1">
    <citation type="submission" date="2014-05" db="EMBL/GenBank/DDBJ databases">
        <title>Draft genome sequence of a rare smut relative, Tilletiaria anomala UBC 951.</title>
        <authorList>
            <consortium name="DOE Joint Genome Institute"/>
            <person name="Toome M."/>
            <person name="Kuo A."/>
            <person name="Henrissat B."/>
            <person name="Lipzen A."/>
            <person name="Tritt A."/>
            <person name="Yoshinaga Y."/>
            <person name="Zane M."/>
            <person name="Barry K."/>
            <person name="Grigoriev I.V."/>
            <person name="Spatafora J.W."/>
            <person name="Aimea M.C."/>
        </authorList>
    </citation>
    <scope>NUCLEOTIDE SEQUENCE [LARGE SCALE GENOMIC DNA]</scope>
    <source>
        <strain evidence="6 7">UBC 951</strain>
    </source>
</reference>
<dbReference type="InterPro" id="IPR027417">
    <property type="entry name" value="P-loop_NTPase"/>
</dbReference>
<name>A0A066VIF2_TILAU</name>
<keyword evidence="1" id="KW-0547">Nucleotide-binding</keyword>
<evidence type="ECO:0000313" key="6">
    <source>
        <dbReference type="EMBL" id="KDN40093.1"/>
    </source>
</evidence>
<feature type="region of interest" description="Disordered" evidence="3">
    <location>
        <begin position="378"/>
        <end position="441"/>
    </location>
</feature>
<evidence type="ECO:0000313" key="7">
    <source>
        <dbReference type="Proteomes" id="UP000027361"/>
    </source>
</evidence>
<sequence>MSARKVSASSLRHPARVAALAVILPGRTHVLSSRSPRDWDSVRWAAAIDITTELSSRSISASCRCRANALRQSHQYQPQSQGGRASCSSASKVAAARASPSSAVKSNDATTTPDSQGSTRAGVGHALRSEKRKVQGSRTEPEIQASSQPVASSAGSSSGSRPQPAHAGGSGNPPVPPNAEPFIARASCANVASESWSKLLNPRTLVSHLDSYVVGQTRAKKILSVAVYNHYIRARRKLERERWEDQQYEKELMESYQAKCREEEAKWVELERRKAQVAVAASEKRLARQSSSALEGEEIVRSSTTKSSTSRTKKPTASVSSRALSSTRASFKASANEPTELAAAEARVHQDMLTDYIGQTSGVRRDVNEFPLVTETPSTTSFDYFSAHRPPPPPPLSLSSPKGSTSNKSKAKRKDEESLYGDTEGQVASAAPGMPLESGPPPRLFEKSNILLIGPTGSGKTLLMKSLAEALQVPYVHIDATPLTQAGYVGEDVEVIGHRLLAAAGWDQGRAEQGIVCIDEIDKLARRQGDSASKDVSGEGVQQALLRILEGTTITVTDKSGAKPAAASSSDASSAYSTAAGPWWPPHQRLSGEATLEPLPRRRGASGSAAGSSSSGGQSTYHLDTSGILFVLSGAFVGLDKVVLQRIQRLQSQSQADAISKTVEGIQAETELEPQDLHTYGLIPEFVGRLPIVASLAELSEQDLMRVLVEPKNALVAQYEALFAASEVMLKITSPALRVIAKQAASKGTGARGLRRILEARLLDAMYSTPGSSVRYALLDEKAAKGETQVQLFARGGKHQFWTLYEDEEKEQAANGMGIKVAGIGRPPSTAAAAAAATAPASARGSLAVATATKAPSQVLVLRKGLNTIMRRRTRVRLTRPSRVGNMRVHFTVV</sequence>
<dbReference type="InterPro" id="IPR003593">
    <property type="entry name" value="AAA+_ATPase"/>
</dbReference>
<dbReference type="FunFam" id="1.10.8.60:FF:000138">
    <property type="entry name" value="ATP-dependent Clp protease ATP-binding subunit ClpX"/>
    <property type="match status" value="1"/>
</dbReference>
<dbReference type="Gene3D" id="3.40.50.300">
    <property type="entry name" value="P-loop containing nucleotide triphosphate hydrolases"/>
    <property type="match status" value="1"/>
</dbReference>
<dbReference type="SMART" id="SM00382">
    <property type="entry name" value="AAA"/>
    <property type="match status" value="1"/>
</dbReference>
<comment type="caution">
    <text evidence="6">The sequence shown here is derived from an EMBL/GenBank/DDBJ whole genome shotgun (WGS) entry which is preliminary data.</text>
</comment>
<dbReference type="InterPro" id="IPR019489">
    <property type="entry name" value="Clp_ATPase_C"/>
</dbReference>
<dbReference type="GeneID" id="25267293"/>
<dbReference type="Gene3D" id="1.10.8.60">
    <property type="match status" value="1"/>
</dbReference>
<dbReference type="Pfam" id="PF07724">
    <property type="entry name" value="AAA_2"/>
    <property type="match status" value="1"/>
</dbReference>
<evidence type="ECO:0000259" key="5">
    <source>
        <dbReference type="SMART" id="SM01086"/>
    </source>
</evidence>
<dbReference type="InterPro" id="IPR050052">
    <property type="entry name" value="ATP-dep_Clp_protease_ClpX"/>
</dbReference>
<dbReference type="SUPFAM" id="SSF52540">
    <property type="entry name" value="P-loop containing nucleoside triphosphate hydrolases"/>
    <property type="match status" value="1"/>
</dbReference>
<feature type="region of interest" description="Disordered" evidence="3">
    <location>
        <begin position="97"/>
        <end position="181"/>
    </location>
</feature>
<proteinExistence type="predicted"/>
<dbReference type="PANTHER" id="PTHR48102">
    <property type="entry name" value="ATP-DEPENDENT CLP PROTEASE ATP-BINDING SUBUNIT CLPX-LIKE, MITOCHONDRIAL-RELATED"/>
    <property type="match status" value="1"/>
</dbReference>
<evidence type="ECO:0000256" key="3">
    <source>
        <dbReference type="SAM" id="MobiDB-lite"/>
    </source>
</evidence>
<feature type="domain" description="AAA+ ATPase" evidence="4">
    <location>
        <begin position="446"/>
        <end position="882"/>
    </location>
</feature>
<dbReference type="GO" id="GO:0005759">
    <property type="term" value="C:mitochondrial matrix"/>
    <property type="evidence" value="ECO:0007669"/>
    <property type="project" value="TreeGrafter"/>
</dbReference>
<protein>
    <submittedName>
        <fullName evidence="6">p-loop containing nucleoside triphosphate hydrolase protein</fullName>
    </submittedName>
</protein>
<feature type="compositionally biased region" description="Low complexity" evidence="3">
    <location>
        <begin position="562"/>
        <end position="580"/>
    </location>
</feature>
<keyword evidence="2" id="KW-0067">ATP-binding</keyword>
<dbReference type="GO" id="GO:0016887">
    <property type="term" value="F:ATP hydrolysis activity"/>
    <property type="evidence" value="ECO:0007669"/>
    <property type="project" value="InterPro"/>
</dbReference>
<feature type="region of interest" description="Disordered" evidence="3">
    <location>
        <begin position="559"/>
        <end position="619"/>
    </location>
</feature>